<name>M6VRA2_9LEPT</name>
<reference evidence="1 2" key="1">
    <citation type="submission" date="2013-01" db="EMBL/GenBank/DDBJ databases">
        <authorList>
            <person name="Harkins D.M."/>
            <person name="Durkin A.S."/>
            <person name="Brinkac L.M."/>
            <person name="Haft D.H."/>
            <person name="Selengut J.D."/>
            <person name="Sanka R."/>
            <person name="DePew J."/>
            <person name="Purushe J."/>
            <person name="Matthias M.A."/>
            <person name="Vinetz J.M."/>
            <person name="Sutton G.G."/>
            <person name="Nierman W.C."/>
            <person name="Fouts D.E."/>
        </authorList>
    </citation>
    <scope>NUCLEOTIDE SEQUENCE [LARGE SCALE GENOMIC DNA]</scope>
    <source>
        <strain evidence="1 2">HAI1536</strain>
    </source>
</reference>
<dbReference type="Proteomes" id="UP000012112">
    <property type="component" value="Unassembled WGS sequence"/>
</dbReference>
<gene>
    <name evidence="1" type="ORF">LEP1GSC172_1522</name>
</gene>
<evidence type="ECO:0000313" key="2">
    <source>
        <dbReference type="Proteomes" id="UP000012112"/>
    </source>
</evidence>
<dbReference type="AlphaFoldDB" id="M6VRA2"/>
<sequence>MGKLQVVRVPTNLGFTVKSQTVRVPTITRKLKIVKLNSAEFFLKHYTKIEFFCEFDC</sequence>
<organism evidence="1 2">
    <name type="scientific">Leptospira noguchii</name>
    <dbReference type="NCBI Taxonomy" id="28182"/>
    <lineage>
        <taxon>Bacteria</taxon>
        <taxon>Pseudomonadati</taxon>
        <taxon>Spirochaetota</taxon>
        <taxon>Spirochaetia</taxon>
        <taxon>Leptospirales</taxon>
        <taxon>Leptospiraceae</taxon>
        <taxon>Leptospira</taxon>
    </lineage>
</organism>
<accession>M6VRA2</accession>
<protein>
    <submittedName>
        <fullName evidence="1">Uncharacterized protein</fullName>
    </submittedName>
</protein>
<proteinExistence type="predicted"/>
<evidence type="ECO:0000313" key="1">
    <source>
        <dbReference type="EMBL" id="EMO55569.1"/>
    </source>
</evidence>
<comment type="caution">
    <text evidence="1">The sequence shown here is derived from an EMBL/GenBank/DDBJ whole genome shotgun (WGS) entry which is preliminary data.</text>
</comment>
<dbReference type="EMBL" id="AKWD02000007">
    <property type="protein sequence ID" value="EMO55569.1"/>
    <property type="molecule type" value="Genomic_DNA"/>
</dbReference>